<dbReference type="EMBL" id="BPQB01000002">
    <property type="protein sequence ID" value="GJE85148.1"/>
    <property type="molecule type" value="Genomic_DNA"/>
</dbReference>
<gene>
    <name evidence="1" type="ORF">PsYK624_012260</name>
</gene>
<dbReference type="Proteomes" id="UP000703269">
    <property type="component" value="Unassembled WGS sequence"/>
</dbReference>
<comment type="caution">
    <text evidence="1">The sequence shown here is derived from an EMBL/GenBank/DDBJ whole genome shotgun (WGS) entry which is preliminary data.</text>
</comment>
<reference evidence="1 2" key="1">
    <citation type="submission" date="2021-08" db="EMBL/GenBank/DDBJ databases">
        <title>Draft Genome Sequence of Phanerochaete sordida strain YK-624.</title>
        <authorList>
            <person name="Mori T."/>
            <person name="Dohra H."/>
            <person name="Suzuki T."/>
            <person name="Kawagishi H."/>
            <person name="Hirai H."/>
        </authorList>
    </citation>
    <scope>NUCLEOTIDE SEQUENCE [LARGE SCALE GENOMIC DNA]</scope>
    <source>
        <strain evidence="1 2">YK-624</strain>
    </source>
</reference>
<name>A0A9P3FYY0_9APHY</name>
<accession>A0A9P3FYY0</accession>
<protein>
    <submittedName>
        <fullName evidence="1">Uncharacterized protein</fullName>
    </submittedName>
</protein>
<proteinExistence type="predicted"/>
<evidence type="ECO:0000313" key="1">
    <source>
        <dbReference type="EMBL" id="GJE85148.1"/>
    </source>
</evidence>
<organism evidence="1 2">
    <name type="scientific">Phanerochaete sordida</name>
    <dbReference type="NCBI Taxonomy" id="48140"/>
    <lineage>
        <taxon>Eukaryota</taxon>
        <taxon>Fungi</taxon>
        <taxon>Dikarya</taxon>
        <taxon>Basidiomycota</taxon>
        <taxon>Agaricomycotina</taxon>
        <taxon>Agaricomycetes</taxon>
        <taxon>Polyporales</taxon>
        <taxon>Phanerochaetaceae</taxon>
        <taxon>Phanerochaete</taxon>
    </lineage>
</organism>
<keyword evidence="2" id="KW-1185">Reference proteome</keyword>
<evidence type="ECO:0000313" key="2">
    <source>
        <dbReference type="Proteomes" id="UP000703269"/>
    </source>
</evidence>
<sequence>MALVPISTVVGPPGPSLDNLSEWNAILIKAPHFLKDPLATTGLAFLKVVRGLDYASDVWQTIWSTGFVLELAHVITRDHFCDFSREDLVAWTGRDPVYVGDQRALVSLVELFVLCLNKANEASFDDKIMEDVRHTMEQDFPKLWDNLWDVRTPFLDSKVACEESLIGYPSVHGCVYDLACETVKLVEMRT</sequence>
<dbReference type="AlphaFoldDB" id="A0A9P3FYY0"/>